<keyword evidence="1" id="KW-0472">Membrane</keyword>
<comment type="caution">
    <text evidence="2">The sequence shown here is derived from an EMBL/GenBank/DDBJ whole genome shotgun (WGS) entry which is preliminary data.</text>
</comment>
<keyword evidence="1" id="KW-0812">Transmembrane</keyword>
<protein>
    <recommendedName>
        <fullName evidence="4">Transmembrane protein</fullName>
    </recommendedName>
</protein>
<feature type="transmembrane region" description="Helical" evidence="1">
    <location>
        <begin position="27"/>
        <end position="48"/>
    </location>
</feature>
<keyword evidence="1" id="KW-1133">Transmembrane helix</keyword>
<sequence length="277" mass="29676">MKKPMLFRQMHVQRLRSKMERGGFPRLFMLLLIAVTGGVGFIASALMLRAGFDIIWARYLCALLLAYLAFVAMLWIWLKTSRRLFRYASDFPDIFPGVRSSGAHESDNFGGIGGSHQMAGQGGTFDGGGASAYFDSGGGGSVMPDAGATTDGGLSGVSDFKGTGDVLSSFSGTDEAAVPLIVVLVLGALFFSVFLVSFSLLYSAPALFAELLFDGLLAAGLYRRMRHKVGRHWLETAVQHTIKPLLCLAVFVVLFGLVIPLLVPGADSLADVLNALR</sequence>
<evidence type="ECO:0000313" key="2">
    <source>
        <dbReference type="EMBL" id="MFL9922806.1"/>
    </source>
</evidence>
<feature type="transmembrane region" description="Helical" evidence="1">
    <location>
        <begin position="242"/>
        <end position="263"/>
    </location>
</feature>
<name>A0ABW9A1T0_9BURK</name>
<evidence type="ECO:0008006" key="4">
    <source>
        <dbReference type="Google" id="ProtNLM"/>
    </source>
</evidence>
<dbReference type="Proteomes" id="UP001629246">
    <property type="component" value="Unassembled WGS sequence"/>
</dbReference>
<reference evidence="2 3" key="1">
    <citation type="journal article" date="2024" name="Chem. Sci.">
        <title>Discovery of megapolipeptins by genome mining of a Burkholderiales bacteria collection.</title>
        <authorList>
            <person name="Paulo B.S."/>
            <person name="Recchia M.J.J."/>
            <person name="Lee S."/>
            <person name="Fergusson C.H."/>
            <person name="Romanowski S.B."/>
            <person name="Hernandez A."/>
            <person name="Krull N."/>
            <person name="Liu D.Y."/>
            <person name="Cavanagh H."/>
            <person name="Bos A."/>
            <person name="Gray C.A."/>
            <person name="Murphy B.T."/>
            <person name="Linington R.G."/>
            <person name="Eustaquio A.S."/>
        </authorList>
    </citation>
    <scope>NUCLEOTIDE SEQUENCE [LARGE SCALE GENOMIC DNA]</scope>
    <source>
        <strain evidence="2 3">RL21-008-BIB-A</strain>
    </source>
</reference>
<keyword evidence="3" id="KW-1185">Reference proteome</keyword>
<proteinExistence type="predicted"/>
<feature type="transmembrane region" description="Helical" evidence="1">
    <location>
        <begin position="176"/>
        <end position="196"/>
    </location>
</feature>
<evidence type="ECO:0000256" key="1">
    <source>
        <dbReference type="SAM" id="Phobius"/>
    </source>
</evidence>
<feature type="transmembrane region" description="Helical" evidence="1">
    <location>
        <begin position="54"/>
        <end position="78"/>
    </location>
</feature>
<organism evidence="2 3">
    <name type="scientific">Herbaspirillum lusitanum</name>
    <dbReference type="NCBI Taxonomy" id="213312"/>
    <lineage>
        <taxon>Bacteria</taxon>
        <taxon>Pseudomonadati</taxon>
        <taxon>Pseudomonadota</taxon>
        <taxon>Betaproteobacteria</taxon>
        <taxon>Burkholderiales</taxon>
        <taxon>Oxalobacteraceae</taxon>
        <taxon>Herbaspirillum</taxon>
    </lineage>
</organism>
<feature type="transmembrane region" description="Helical" evidence="1">
    <location>
        <begin position="202"/>
        <end position="222"/>
    </location>
</feature>
<dbReference type="RefSeq" id="WP_408153838.1">
    <property type="nucleotide sequence ID" value="NZ_JAQQFM010000001.1"/>
</dbReference>
<gene>
    <name evidence="2" type="ORF">PQR62_00920</name>
</gene>
<evidence type="ECO:0000313" key="3">
    <source>
        <dbReference type="Proteomes" id="UP001629246"/>
    </source>
</evidence>
<accession>A0ABW9A1T0</accession>
<dbReference type="EMBL" id="JAQQFM010000001">
    <property type="protein sequence ID" value="MFL9922806.1"/>
    <property type="molecule type" value="Genomic_DNA"/>
</dbReference>